<evidence type="ECO:0000313" key="2">
    <source>
        <dbReference type="Proteomes" id="UP000821845"/>
    </source>
</evidence>
<name>A0ACB7S0K2_HYAAI</name>
<dbReference type="Proteomes" id="UP000821845">
    <property type="component" value="Chromosome 6"/>
</dbReference>
<proteinExistence type="predicted"/>
<dbReference type="EMBL" id="CM023486">
    <property type="protein sequence ID" value="KAH6928010.1"/>
    <property type="molecule type" value="Genomic_DNA"/>
</dbReference>
<accession>A0ACB7S0K2</accession>
<reference evidence="1" key="1">
    <citation type="submission" date="2020-05" db="EMBL/GenBank/DDBJ databases">
        <title>Large-scale comparative analyses of tick genomes elucidate their genetic diversity and vector capacities.</title>
        <authorList>
            <person name="Jia N."/>
            <person name="Wang J."/>
            <person name="Shi W."/>
            <person name="Du L."/>
            <person name="Sun Y."/>
            <person name="Zhan W."/>
            <person name="Jiang J."/>
            <person name="Wang Q."/>
            <person name="Zhang B."/>
            <person name="Ji P."/>
            <person name="Sakyi L.B."/>
            <person name="Cui X."/>
            <person name="Yuan T."/>
            <person name="Jiang B."/>
            <person name="Yang W."/>
            <person name="Lam T.T.-Y."/>
            <person name="Chang Q."/>
            <person name="Ding S."/>
            <person name="Wang X."/>
            <person name="Zhu J."/>
            <person name="Ruan X."/>
            <person name="Zhao L."/>
            <person name="Wei J."/>
            <person name="Que T."/>
            <person name="Du C."/>
            <person name="Cheng J."/>
            <person name="Dai P."/>
            <person name="Han X."/>
            <person name="Huang E."/>
            <person name="Gao Y."/>
            <person name="Liu J."/>
            <person name="Shao H."/>
            <person name="Ye R."/>
            <person name="Li L."/>
            <person name="Wei W."/>
            <person name="Wang X."/>
            <person name="Wang C."/>
            <person name="Yang T."/>
            <person name="Huo Q."/>
            <person name="Li W."/>
            <person name="Guo W."/>
            <person name="Chen H."/>
            <person name="Zhou L."/>
            <person name="Ni X."/>
            <person name="Tian J."/>
            <person name="Zhou Y."/>
            <person name="Sheng Y."/>
            <person name="Liu T."/>
            <person name="Pan Y."/>
            <person name="Xia L."/>
            <person name="Li J."/>
            <person name="Zhao F."/>
            <person name="Cao W."/>
        </authorList>
    </citation>
    <scope>NUCLEOTIDE SEQUENCE</scope>
    <source>
        <strain evidence="1">Hyas-2018</strain>
    </source>
</reference>
<sequence length="143" mass="15434">MSAYLHGYITLEGDTCHFRLSGNHAANGFVPPPMTIWMEMTACCRYVQNLTTMGLKKVLSAAVLLVASMCVVHAGYPALFPYGYGAAPALVVPKVVAPVYTPVVAKVPTAVSYSYFHAVHPPPLIKLHAAPALVKLPYAHLYH</sequence>
<organism evidence="1 2">
    <name type="scientific">Hyalomma asiaticum</name>
    <name type="common">Tick</name>
    <dbReference type="NCBI Taxonomy" id="266040"/>
    <lineage>
        <taxon>Eukaryota</taxon>
        <taxon>Metazoa</taxon>
        <taxon>Ecdysozoa</taxon>
        <taxon>Arthropoda</taxon>
        <taxon>Chelicerata</taxon>
        <taxon>Arachnida</taxon>
        <taxon>Acari</taxon>
        <taxon>Parasitiformes</taxon>
        <taxon>Ixodida</taxon>
        <taxon>Ixodoidea</taxon>
        <taxon>Ixodidae</taxon>
        <taxon>Hyalomminae</taxon>
        <taxon>Hyalomma</taxon>
    </lineage>
</organism>
<protein>
    <submittedName>
        <fullName evidence="1">Uncharacterized protein</fullName>
    </submittedName>
</protein>
<evidence type="ECO:0000313" key="1">
    <source>
        <dbReference type="EMBL" id="KAH6928010.1"/>
    </source>
</evidence>
<gene>
    <name evidence="1" type="ORF">HPB50_010590</name>
</gene>
<comment type="caution">
    <text evidence="1">The sequence shown here is derived from an EMBL/GenBank/DDBJ whole genome shotgun (WGS) entry which is preliminary data.</text>
</comment>
<keyword evidence="2" id="KW-1185">Reference proteome</keyword>